<dbReference type="SUPFAM" id="SSF82866">
    <property type="entry name" value="Multidrug efflux transporter AcrB transmembrane domain"/>
    <property type="match status" value="1"/>
</dbReference>
<feature type="transmembrane region" description="Helical" evidence="2">
    <location>
        <begin position="5"/>
        <end position="22"/>
    </location>
</feature>
<feature type="transmembrane region" description="Helical" evidence="2">
    <location>
        <begin position="71"/>
        <end position="91"/>
    </location>
</feature>
<keyword evidence="5" id="KW-1185">Reference proteome</keyword>
<feature type="transmembrane region" description="Helical" evidence="2">
    <location>
        <begin position="290"/>
        <end position="323"/>
    </location>
</feature>
<feature type="transmembrane region" description="Helical" evidence="2">
    <location>
        <begin position="329"/>
        <end position="355"/>
    </location>
</feature>
<dbReference type="Proteomes" id="UP001217089">
    <property type="component" value="Unassembled WGS sequence"/>
</dbReference>
<comment type="similarity">
    <text evidence="1">Belongs to the patched family.</text>
</comment>
<feature type="transmembrane region" description="Helical" evidence="2">
    <location>
        <begin position="376"/>
        <end position="400"/>
    </location>
</feature>
<dbReference type="InterPro" id="IPR000731">
    <property type="entry name" value="SSD"/>
</dbReference>
<feature type="domain" description="SSD" evidence="3">
    <location>
        <begin position="318"/>
        <end position="434"/>
    </location>
</feature>
<dbReference type="InterPro" id="IPR051697">
    <property type="entry name" value="Patched_domain-protein"/>
</dbReference>
<protein>
    <recommendedName>
        <fullName evidence="3">SSD domain-containing protein</fullName>
    </recommendedName>
</protein>
<name>A0ABQ9EMD3_TEGGR</name>
<evidence type="ECO:0000256" key="1">
    <source>
        <dbReference type="ARBA" id="ARBA00005585"/>
    </source>
</evidence>
<proteinExistence type="inferred from homology"/>
<keyword evidence="2" id="KW-0812">Transmembrane</keyword>
<dbReference type="PANTHER" id="PTHR10796:SF130">
    <property type="entry name" value="PATCHED DOMAIN-CONTAINING PROTEIN 3-LIKE PROTEIN"/>
    <property type="match status" value="1"/>
</dbReference>
<feature type="transmembrane region" description="Helical" evidence="2">
    <location>
        <begin position="412"/>
        <end position="435"/>
    </location>
</feature>
<dbReference type="EMBL" id="JARBDR010000813">
    <property type="protein sequence ID" value="KAJ8306408.1"/>
    <property type="molecule type" value="Genomic_DNA"/>
</dbReference>
<accession>A0ABQ9EMD3</accession>
<dbReference type="Gene3D" id="1.20.1640.10">
    <property type="entry name" value="Multidrug efflux transporter AcrB transmembrane domain"/>
    <property type="match status" value="1"/>
</dbReference>
<dbReference type="PROSITE" id="PS50156">
    <property type="entry name" value="SSD"/>
    <property type="match status" value="1"/>
</dbReference>
<dbReference type="PANTHER" id="PTHR10796">
    <property type="entry name" value="PATCHED-RELATED"/>
    <property type="match status" value="1"/>
</dbReference>
<evidence type="ECO:0000256" key="2">
    <source>
        <dbReference type="SAM" id="Phobius"/>
    </source>
</evidence>
<reference evidence="4 5" key="1">
    <citation type="submission" date="2022-12" db="EMBL/GenBank/DDBJ databases">
        <title>Chromosome-level genome of Tegillarca granosa.</title>
        <authorList>
            <person name="Kim J."/>
        </authorList>
    </citation>
    <scope>NUCLEOTIDE SEQUENCE [LARGE SCALE GENOMIC DNA]</scope>
    <source>
        <strain evidence="4">Teg-2019</strain>
        <tissue evidence="4">Adductor muscle</tissue>
    </source>
</reference>
<sequence>MAIMALYVLSSTFFMAGATFILKVSRICRDNSKCVLKDDKFEPTKLKNRTLQHRIMENYYAPFLVKLPVKLLGLFLTLVVLSVSILGVFNLKQDFNPVWFLPKDSYGRRYASMNDIYFPHDGQSAAVYCGNMDYFNSKQKFEELYTKLCESEYISNGSVDSWFKSFTDWLSRTSSTSVAAQLQRLGKDRYPYDEATFMSLLQFYLTSDPSGLRHSQEVLISSSHEVLQINASFFKFQHRIFNSSKEEIEAMDNTQSIINSIFGGDCFAYSEVYNLYETNRVIQTELYRNLGIAMCCVFVVTLILIANFVTSLMVFSCVFLTLINVGGFLHFMGLTIDTCTSIILILSVGLAVDYSEHIGVCFMRMTGTRNERVKSTLSEMGVAVFNGGISTFLAFIVVAFSKSYVFTTFFKVFFLIVLFGLFHGLVYLPILLSLFGPKPYQSAYTTDVIMTYEKGDPVLEKSQTETTLLSDIQSNANDGIT</sequence>
<organism evidence="4 5">
    <name type="scientific">Tegillarca granosa</name>
    <name type="common">Malaysian cockle</name>
    <name type="synonym">Anadara granosa</name>
    <dbReference type="NCBI Taxonomy" id="220873"/>
    <lineage>
        <taxon>Eukaryota</taxon>
        <taxon>Metazoa</taxon>
        <taxon>Spiralia</taxon>
        <taxon>Lophotrochozoa</taxon>
        <taxon>Mollusca</taxon>
        <taxon>Bivalvia</taxon>
        <taxon>Autobranchia</taxon>
        <taxon>Pteriomorphia</taxon>
        <taxon>Arcoida</taxon>
        <taxon>Arcoidea</taxon>
        <taxon>Arcidae</taxon>
        <taxon>Tegillarca</taxon>
    </lineage>
</organism>
<keyword evidence="2" id="KW-0472">Membrane</keyword>
<evidence type="ECO:0000313" key="5">
    <source>
        <dbReference type="Proteomes" id="UP001217089"/>
    </source>
</evidence>
<keyword evidence="2" id="KW-1133">Transmembrane helix</keyword>
<evidence type="ECO:0000313" key="4">
    <source>
        <dbReference type="EMBL" id="KAJ8306408.1"/>
    </source>
</evidence>
<comment type="caution">
    <text evidence="4">The sequence shown here is derived from an EMBL/GenBank/DDBJ whole genome shotgun (WGS) entry which is preliminary data.</text>
</comment>
<evidence type="ECO:0000259" key="3">
    <source>
        <dbReference type="PROSITE" id="PS50156"/>
    </source>
</evidence>
<gene>
    <name evidence="4" type="ORF">KUTeg_016953</name>
</gene>